<proteinExistence type="predicted"/>
<sequence>MPPPRRPYGPHARPPYGQPKPKAPPDTETIVATFTHCRAGPRLPRPGGGTFREPGETIHTSTYAIVIHPHCSYQEMMEQCTHKVQNQWAIQMLPGRWFQVIYVTLSKEAAEPPLTVSDDMTWRHARRALCQPDGGPRMEFKYFELPEGEWVESEMRPVRPVRHDNGCECCVLQ</sequence>
<reference evidence="2 3" key="2">
    <citation type="journal article" date="2021" name="Curr. Genet.">
        <title>Genetic response to nitrogen starvation in the aggressive Eucalyptus foliar pathogen Teratosphaeria destructans.</title>
        <authorList>
            <person name="Havenga M."/>
            <person name="Wingfield B.D."/>
            <person name="Wingfield M.J."/>
            <person name="Dreyer L.L."/>
            <person name="Roets F."/>
            <person name="Aylward J."/>
        </authorList>
    </citation>
    <scope>NUCLEOTIDE SEQUENCE [LARGE SCALE GENOMIC DNA]</scope>
    <source>
        <strain evidence="2">CMW44962</strain>
    </source>
</reference>
<evidence type="ECO:0000313" key="2">
    <source>
        <dbReference type="EMBL" id="KAH9841289.1"/>
    </source>
</evidence>
<dbReference type="EMBL" id="RIBY02000502">
    <property type="protein sequence ID" value="KAH9841289.1"/>
    <property type="molecule type" value="Genomic_DNA"/>
</dbReference>
<feature type="compositionally biased region" description="Pro residues" evidence="1">
    <location>
        <begin position="1"/>
        <end position="24"/>
    </location>
</feature>
<accession>A0A9W7W5V8</accession>
<evidence type="ECO:0000256" key="1">
    <source>
        <dbReference type="SAM" id="MobiDB-lite"/>
    </source>
</evidence>
<comment type="caution">
    <text evidence="2">The sequence shown here is derived from an EMBL/GenBank/DDBJ whole genome shotgun (WGS) entry which is preliminary data.</text>
</comment>
<name>A0A9W7W5V8_9PEZI</name>
<keyword evidence="3" id="KW-1185">Reference proteome</keyword>
<reference evidence="2 3" key="1">
    <citation type="journal article" date="2018" name="IMA Fungus">
        <title>IMA Genome-F 10: Nine draft genome sequences of Claviceps purpurea s.lat., including C. arundinis, C. humidiphila, and C. cf. spartinae, pseudomolecules for the pitch canker pathogen Fusarium circinatum, draft genome of Davidsoniella eucalypti, Grosmannia galeiformis, Quambalaria eucalypti, and Teratosphaeria destructans.</title>
        <authorList>
            <person name="Wingfield B.D."/>
            <person name="Liu M."/>
            <person name="Nguyen H.D."/>
            <person name="Lane F.A."/>
            <person name="Morgan S.W."/>
            <person name="De Vos L."/>
            <person name="Wilken P.M."/>
            <person name="Duong T.A."/>
            <person name="Aylward J."/>
            <person name="Coetzee M.P."/>
            <person name="Dadej K."/>
            <person name="De Beer Z.W."/>
            <person name="Findlay W."/>
            <person name="Havenga M."/>
            <person name="Kolarik M."/>
            <person name="Menzies J.G."/>
            <person name="Naidoo K."/>
            <person name="Pochopski O."/>
            <person name="Shoukouhi P."/>
            <person name="Santana Q.C."/>
            <person name="Seifert K.A."/>
            <person name="Soal N."/>
            <person name="Steenkamp E.T."/>
            <person name="Tatham C.T."/>
            <person name="van der Nest M.A."/>
            <person name="Wingfield M.J."/>
        </authorList>
    </citation>
    <scope>NUCLEOTIDE SEQUENCE [LARGE SCALE GENOMIC DNA]</scope>
    <source>
        <strain evidence="2">CMW44962</strain>
    </source>
</reference>
<feature type="region of interest" description="Disordered" evidence="1">
    <location>
        <begin position="1"/>
        <end position="26"/>
    </location>
</feature>
<gene>
    <name evidence="2" type="ORF">Tdes44962_MAKER07792</name>
</gene>
<evidence type="ECO:0000313" key="3">
    <source>
        <dbReference type="Proteomes" id="UP001138500"/>
    </source>
</evidence>
<protein>
    <submittedName>
        <fullName evidence="2">Uncharacterized protein</fullName>
    </submittedName>
</protein>
<dbReference type="Proteomes" id="UP001138500">
    <property type="component" value="Unassembled WGS sequence"/>
</dbReference>
<dbReference type="AlphaFoldDB" id="A0A9W7W5V8"/>
<organism evidence="2 3">
    <name type="scientific">Teratosphaeria destructans</name>
    <dbReference type="NCBI Taxonomy" id="418781"/>
    <lineage>
        <taxon>Eukaryota</taxon>
        <taxon>Fungi</taxon>
        <taxon>Dikarya</taxon>
        <taxon>Ascomycota</taxon>
        <taxon>Pezizomycotina</taxon>
        <taxon>Dothideomycetes</taxon>
        <taxon>Dothideomycetidae</taxon>
        <taxon>Mycosphaerellales</taxon>
        <taxon>Teratosphaeriaceae</taxon>
        <taxon>Teratosphaeria</taxon>
    </lineage>
</organism>